<proteinExistence type="predicted"/>
<dbReference type="Proteomes" id="UP000252731">
    <property type="component" value="Unassembled WGS sequence"/>
</dbReference>
<evidence type="ECO:0000313" key="2">
    <source>
        <dbReference type="EMBL" id="RBP85988.1"/>
    </source>
</evidence>
<protein>
    <submittedName>
        <fullName evidence="2">Uncharacterized protein</fullName>
    </submittedName>
</protein>
<feature type="compositionally biased region" description="Basic and acidic residues" evidence="1">
    <location>
        <begin position="1"/>
        <end position="17"/>
    </location>
</feature>
<dbReference type="EMBL" id="QNSF01000035">
    <property type="protein sequence ID" value="RBP85988.1"/>
    <property type="molecule type" value="Genomic_DNA"/>
</dbReference>
<gene>
    <name evidence="2" type="ORF">DFO70_1354</name>
</gene>
<feature type="region of interest" description="Disordered" evidence="1">
    <location>
        <begin position="1"/>
        <end position="44"/>
    </location>
</feature>
<sequence>MTVNDKKKQKTVFRDNQDLVPEGNLPEGNLPGNREDRSDKMGTLNSEEIQFDNADAIYDEY</sequence>
<evidence type="ECO:0000313" key="3">
    <source>
        <dbReference type="Proteomes" id="UP000252731"/>
    </source>
</evidence>
<evidence type="ECO:0000256" key="1">
    <source>
        <dbReference type="SAM" id="MobiDB-lite"/>
    </source>
</evidence>
<keyword evidence="3" id="KW-1185">Reference proteome</keyword>
<dbReference type="AlphaFoldDB" id="A0A366JJH9"/>
<dbReference type="OrthoDB" id="2936964at2"/>
<name>A0A366JJH9_CYTFI</name>
<organism evidence="2 3">
    <name type="scientific">Cytobacillus firmus</name>
    <name type="common">Bacillus firmus</name>
    <dbReference type="NCBI Taxonomy" id="1399"/>
    <lineage>
        <taxon>Bacteria</taxon>
        <taxon>Bacillati</taxon>
        <taxon>Bacillota</taxon>
        <taxon>Bacilli</taxon>
        <taxon>Bacillales</taxon>
        <taxon>Bacillaceae</taxon>
        <taxon>Cytobacillus</taxon>
    </lineage>
</organism>
<accession>A0A366JJH9</accession>
<comment type="caution">
    <text evidence="2">The sequence shown here is derived from an EMBL/GenBank/DDBJ whole genome shotgun (WGS) entry which is preliminary data.</text>
</comment>
<dbReference type="RefSeq" id="WP_113885733.1">
    <property type="nucleotide sequence ID" value="NZ_QNSF01000035.1"/>
</dbReference>
<reference evidence="2 3" key="1">
    <citation type="submission" date="2018-06" db="EMBL/GenBank/DDBJ databases">
        <title>Freshwater and sediment microbial communities from various areas in North America, analyzing microbe dynamics in response to fracking.</title>
        <authorList>
            <person name="Lamendella R."/>
        </authorList>
    </citation>
    <scope>NUCLEOTIDE SEQUENCE [LARGE SCALE GENOMIC DNA]</scope>
    <source>
        <strain evidence="2 3">14_TX</strain>
    </source>
</reference>